<proteinExistence type="predicted"/>
<organism evidence="2 3">
    <name type="scientific">Cyclostephanos tholiformis</name>
    <dbReference type="NCBI Taxonomy" id="382380"/>
    <lineage>
        <taxon>Eukaryota</taxon>
        <taxon>Sar</taxon>
        <taxon>Stramenopiles</taxon>
        <taxon>Ochrophyta</taxon>
        <taxon>Bacillariophyta</taxon>
        <taxon>Coscinodiscophyceae</taxon>
        <taxon>Thalassiosirophycidae</taxon>
        <taxon>Stephanodiscales</taxon>
        <taxon>Stephanodiscaceae</taxon>
        <taxon>Cyclostephanos</taxon>
    </lineage>
</organism>
<feature type="region of interest" description="Disordered" evidence="1">
    <location>
        <begin position="274"/>
        <end position="461"/>
    </location>
</feature>
<keyword evidence="3" id="KW-1185">Reference proteome</keyword>
<protein>
    <submittedName>
        <fullName evidence="2">Uncharacterized protein</fullName>
    </submittedName>
</protein>
<gene>
    <name evidence="2" type="ORF">ACHAXA_002312</name>
</gene>
<evidence type="ECO:0000313" key="2">
    <source>
        <dbReference type="EMBL" id="KAL3827077.1"/>
    </source>
</evidence>
<feature type="compositionally biased region" description="Low complexity" evidence="1">
    <location>
        <begin position="51"/>
        <end position="92"/>
    </location>
</feature>
<evidence type="ECO:0000256" key="1">
    <source>
        <dbReference type="SAM" id="MobiDB-lite"/>
    </source>
</evidence>
<comment type="caution">
    <text evidence="2">The sequence shown here is derived from an EMBL/GenBank/DDBJ whole genome shotgun (WGS) entry which is preliminary data.</text>
</comment>
<name>A0ABD3SS72_9STRA</name>
<feature type="compositionally biased region" description="Low complexity" evidence="1">
    <location>
        <begin position="17"/>
        <end position="29"/>
    </location>
</feature>
<reference evidence="2 3" key="1">
    <citation type="submission" date="2024-10" db="EMBL/GenBank/DDBJ databases">
        <title>Updated reference genomes for cyclostephanoid diatoms.</title>
        <authorList>
            <person name="Roberts W.R."/>
            <person name="Alverson A.J."/>
        </authorList>
    </citation>
    <scope>NUCLEOTIDE SEQUENCE [LARGE SCALE GENOMIC DNA]</scope>
    <source>
        <strain evidence="2 3">AJA228-03</strain>
    </source>
</reference>
<feature type="region of interest" description="Disordered" evidence="1">
    <location>
        <begin position="1"/>
        <end position="115"/>
    </location>
</feature>
<evidence type="ECO:0000313" key="3">
    <source>
        <dbReference type="Proteomes" id="UP001530377"/>
    </source>
</evidence>
<sequence>MTMEKEALISIPRTAKSSSSVALPSLLSGIPPPPPPSQPPVPKIQSRQGGPQPHQMPQQPQRHLHPQQQYHQLDYHYNLQGGAQNGNQPPQNHIAQRSPSATDFARPFSSSSQLPQCFPPTIKVNAEANPLPLPPLSDVQKKTLRHLDTLVEVVLNKIVDQVELNKKMEANSTDPSGGIGIGSREYKRQREQQGNVDVFGSFITNEDNRYDFFDTDPMTNTILVPPLPNRSIPIFPEDFPPGKKEWPLSWWGICQPSPGLLALHENMANDLGFPIKKRGVPSTKKDAGRDSIDDFTRGNESLGERNEKTSSREDRSGRESLRDDRRGTRKPDGEQSSEHDRRSSSDRKKERARSDSRRERTSSDSRNHESRRRKEPDLLTNTELRKRERSNSDSRRSRDSSKHKRHHSGDCAERSDVSRRDDNGRQTDRGNSSHRGESRSREKSHRGKNDKDKEYRKRSTHKITAKVGREVAAKKLLISRIIRTIHMAKEVNIAPKAKREAIEGKVTSALITEDIEMNVAKEMFLEKCVNAALVTNIPIELVTDRMIVGRDRSERGLEAIDGPNFIMEIIILPKDISEEFTLETGTPMWVSIVVVIAPTLTVRFPMDLILEISEIGKSDFAMRTCAGTFGTEEANGVMRDTETTIV</sequence>
<feature type="compositionally biased region" description="Basic and acidic residues" evidence="1">
    <location>
        <begin position="408"/>
        <end position="428"/>
    </location>
</feature>
<accession>A0ABD3SS72</accession>
<dbReference type="Proteomes" id="UP001530377">
    <property type="component" value="Unassembled WGS sequence"/>
</dbReference>
<feature type="compositionally biased region" description="Basic and acidic residues" evidence="1">
    <location>
        <begin position="434"/>
        <end position="457"/>
    </location>
</feature>
<dbReference type="AlphaFoldDB" id="A0ABD3SS72"/>
<dbReference type="EMBL" id="JALLPB020000008">
    <property type="protein sequence ID" value="KAL3827077.1"/>
    <property type="molecule type" value="Genomic_DNA"/>
</dbReference>
<feature type="compositionally biased region" description="Basic and acidic residues" evidence="1">
    <location>
        <begin position="283"/>
        <end position="400"/>
    </location>
</feature>
<feature type="compositionally biased region" description="Pro residues" evidence="1">
    <location>
        <begin position="30"/>
        <end position="42"/>
    </location>
</feature>